<feature type="transmembrane region" description="Helical" evidence="1">
    <location>
        <begin position="125"/>
        <end position="149"/>
    </location>
</feature>
<organism evidence="3 4">
    <name type="scientific">Idiomarina ramblicola</name>
    <dbReference type="NCBI Taxonomy" id="263724"/>
    <lineage>
        <taxon>Bacteria</taxon>
        <taxon>Pseudomonadati</taxon>
        <taxon>Pseudomonadota</taxon>
        <taxon>Gammaproteobacteria</taxon>
        <taxon>Alteromonadales</taxon>
        <taxon>Idiomarinaceae</taxon>
        <taxon>Idiomarina</taxon>
    </lineage>
</organism>
<gene>
    <name evidence="3" type="ORF">CWI78_01895</name>
</gene>
<dbReference type="InterPro" id="IPR013783">
    <property type="entry name" value="Ig-like_fold"/>
</dbReference>
<keyword evidence="4" id="KW-1185">Reference proteome</keyword>
<evidence type="ECO:0000256" key="2">
    <source>
        <dbReference type="SAM" id="SignalP"/>
    </source>
</evidence>
<dbReference type="RefSeq" id="WP_126779723.1">
    <property type="nucleotide sequence ID" value="NZ_PIQC01000001.1"/>
</dbReference>
<dbReference type="OrthoDB" id="6194313at2"/>
<feature type="signal peptide" evidence="2">
    <location>
        <begin position="1"/>
        <end position="29"/>
    </location>
</feature>
<dbReference type="EMBL" id="PIQC01000001">
    <property type="protein sequence ID" value="RUO73220.1"/>
    <property type="molecule type" value="Genomic_DNA"/>
</dbReference>
<dbReference type="Proteomes" id="UP000288058">
    <property type="component" value="Unassembled WGS sequence"/>
</dbReference>
<comment type="caution">
    <text evidence="3">The sequence shown here is derived from an EMBL/GenBank/DDBJ whole genome shotgun (WGS) entry which is preliminary data.</text>
</comment>
<keyword evidence="1" id="KW-0812">Transmembrane</keyword>
<proteinExistence type="predicted"/>
<sequence length="163" mass="18537">MTTQKSCFNYRYILLVLCMFFILPTTTLASSLTLSGPEAVIKEGYFTVSVRANDMSELNRVTIEVASDSNFTESTRQFPALGDFKDISLTGFSNGTYYLRARAEDTDGQSYVSNTVEVTVKHYPLWQALTLFFIGLVIFITLVATLLLLHRQWIHSKQHKHHD</sequence>
<keyword evidence="1" id="KW-1133">Transmembrane helix</keyword>
<accession>A0A432Z5Q2</accession>
<feature type="chain" id="PRO_5019552364" evidence="2">
    <location>
        <begin position="30"/>
        <end position="163"/>
    </location>
</feature>
<protein>
    <submittedName>
        <fullName evidence="3">Uncharacterized protein</fullName>
    </submittedName>
</protein>
<reference evidence="4" key="1">
    <citation type="journal article" date="2018" name="Front. Microbiol.">
        <title>Genome-Based Analysis Reveals the Taxonomy and Diversity of the Family Idiomarinaceae.</title>
        <authorList>
            <person name="Liu Y."/>
            <person name="Lai Q."/>
            <person name="Shao Z."/>
        </authorList>
    </citation>
    <scope>NUCLEOTIDE SEQUENCE [LARGE SCALE GENOMIC DNA]</scope>
    <source>
        <strain evidence="4">R22</strain>
    </source>
</reference>
<dbReference type="Gene3D" id="2.60.40.10">
    <property type="entry name" value="Immunoglobulins"/>
    <property type="match status" value="1"/>
</dbReference>
<keyword evidence="2" id="KW-0732">Signal</keyword>
<dbReference type="AlphaFoldDB" id="A0A432Z5Q2"/>
<evidence type="ECO:0000256" key="1">
    <source>
        <dbReference type="SAM" id="Phobius"/>
    </source>
</evidence>
<evidence type="ECO:0000313" key="4">
    <source>
        <dbReference type="Proteomes" id="UP000288058"/>
    </source>
</evidence>
<name>A0A432Z5Q2_9GAMM</name>
<evidence type="ECO:0000313" key="3">
    <source>
        <dbReference type="EMBL" id="RUO73220.1"/>
    </source>
</evidence>
<keyword evidence="1" id="KW-0472">Membrane</keyword>